<dbReference type="InterPro" id="IPR002937">
    <property type="entry name" value="Amino_oxidase"/>
</dbReference>
<dbReference type="AlphaFoldDB" id="A0AAD3D7C2"/>
<dbReference type="InterPro" id="IPR045892">
    <property type="entry name" value="CrtISO-like"/>
</dbReference>
<proteinExistence type="predicted"/>
<dbReference type="GO" id="GO:0016491">
    <property type="term" value="F:oxidoreductase activity"/>
    <property type="evidence" value="ECO:0007669"/>
    <property type="project" value="InterPro"/>
</dbReference>
<evidence type="ECO:0000259" key="2">
    <source>
        <dbReference type="Pfam" id="PF01593"/>
    </source>
</evidence>
<name>A0AAD3D7C2_9STRA</name>
<dbReference type="PANTHER" id="PTHR46313:SF3">
    <property type="entry name" value="PROLYCOPENE ISOMERASE, CHLOROPLASTIC"/>
    <property type="match status" value="1"/>
</dbReference>
<comment type="caution">
    <text evidence="3">The sequence shown here is derived from an EMBL/GenBank/DDBJ whole genome shotgun (WGS) entry which is preliminary data.</text>
</comment>
<protein>
    <submittedName>
        <fullName evidence="3">Phytoene dehydrogenase, phytoene desaturase and carotenoid isomerase-like protein</fullName>
    </submittedName>
</protein>
<keyword evidence="3" id="KW-0413">Isomerase</keyword>
<dbReference type="EMBL" id="BLLK01000062">
    <property type="protein sequence ID" value="GFH59247.1"/>
    <property type="molecule type" value="Genomic_DNA"/>
</dbReference>
<evidence type="ECO:0000313" key="3">
    <source>
        <dbReference type="EMBL" id="GFH59247.1"/>
    </source>
</evidence>
<sequence length="577" mass="62708">MKSRQLTLVSILCVLNHGVEAFVGSFNNAKFRSGTIRSYATASVDTIEDSYDVTIVGSGIGGLSCAAMLALYGYKVAVFESHYAPGGAAHGYSVKGKNGGLYHFDTGPSFFSGLNPNIDAKLSNPLRTILDAIGEEVECIPYKTFGLLFPEGSFTHTTEFGKKGGVLDQVSGEKAISEWANMMEKMEPLASAVDALPTVALRSDLGVALTAGPFLKNFAKTNPLENLKLTKPFSAVLNNAGVNDKFARNWLDLLCFCLSGLPADGTITAEMAMMMGEFYEPTAIMDCPRGGAKSIIDALVRGIEKRGGKIFLNQHVKSIIIENGRATSIQLKKGDKVVKANKAVVSNLSVWDLFGSGIIDPNAFPSNFVKERKETPVGKSFMHLHLAFKATKEELEKLEAHYMYMDSWDRGVEAEDNAVLVSIPSVHDDTLAPDGEAVLHAYTPATEDYERWVGLDRKSNEYKELKEERSQYLWKVLEKIIPDIRSRVTHTQVGTPLTHQRFLNRHKGSYGPAIRAGEASFPFPTTPVKGLLVTGDSCFPGIGVPATAGSGLLTASSVSLDSIKPQLKVLEELQRKI</sequence>
<feature type="chain" id="PRO_5042097714" evidence="1">
    <location>
        <begin position="22"/>
        <end position="577"/>
    </location>
</feature>
<keyword evidence="4" id="KW-1185">Reference proteome</keyword>
<gene>
    <name evidence="3" type="ORF">CTEN210_15723</name>
</gene>
<evidence type="ECO:0000313" key="4">
    <source>
        <dbReference type="Proteomes" id="UP001054902"/>
    </source>
</evidence>
<dbReference type="SUPFAM" id="SSF51905">
    <property type="entry name" value="FAD/NAD(P)-binding domain"/>
    <property type="match status" value="1"/>
</dbReference>
<dbReference type="Gene3D" id="3.50.50.60">
    <property type="entry name" value="FAD/NAD(P)-binding domain"/>
    <property type="match status" value="2"/>
</dbReference>
<keyword evidence="1" id="KW-0732">Signal</keyword>
<dbReference type="Proteomes" id="UP001054902">
    <property type="component" value="Unassembled WGS sequence"/>
</dbReference>
<feature type="signal peptide" evidence="1">
    <location>
        <begin position="1"/>
        <end position="21"/>
    </location>
</feature>
<evidence type="ECO:0000256" key="1">
    <source>
        <dbReference type="SAM" id="SignalP"/>
    </source>
</evidence>
<feature type="domain" description="Amine oxidase" evidence="2">
    <location>
        <begin position="60"/>
        <end position="558"/>
    </location>
</feature>
<reference evidence="3 4" key="1">
    <citation type="journal article" date="2021" name="Sci. Rep.">
        <title>The genome of the diatom Chaetoceros tenuissimus carries an ancient integrated fragment of an extant virus.</title>
        <authorList>
            <person name="Hongo Y."/>
            <person name="Kimura K."/>
            <person name="Takaki Y."/>
            <person name="Yoshida Y."/>
            <person name="Baba S."/>
            <person name="Kobayashi G."/>
            <person name="Nagasaki K."/>
            <person name="Hano T."/>
            <person name="Tomaru Y."/>
        </authorList>
    </citation>
    <scope>NUCLEOTIDE SEQUENCE [LARGE SCALE GENOMIC DNA]</scope>
    <source>
        <strain evidence="3 4">NIES-3715</strain>
    </source>
</reference>
<dbReference type="PANTHER" id="PTHR46313">
    <property type="match status" value="1"/>
</dbReference>
<dbReference type="InterPro" id="IPR036188">
    <property type="entry name" value="FAD/NAD-bd_sf"/>
</dbReference>
<organism evidence="3 4">
    <name type="scientific">Chaetoceros tenuissimus</name>
    <dbReference type="NCBI Taxonomy" id="426638"/>
    <lineage>
        <taxon>Eukaryota</taxon>
        <taxon>Sar</taxon>
        <taxon>Stramenopiles</taxon>
        <taxon>Ochrophyta</taxon>
        <taxon>Bacillariophyta</taxon>
        <taxon>Coscinodiscophyceae</taxon>
        <taxon>Chaetocerotophycidae</taxon>
        <taxon>Chaetocerotales</taxon>
        <taxon>Chaetocerotaceae</taxon>
        <taxon>Chaetoceros</taxon>
    </lineage>
</organism>
<dbReference type="Pfam" id="PF01593">
    <property type="entry name" value="Amino_oxidase"/>
    <property type="match status" value="1"/>
</dbReference>
<dbReference type="GO" id="GO:0016116">
    <property type="term" value="P:carotenoid metabolic process"/>
    <property type="evidence" value="ECO:0007669"/>
    <property type="project" value="InterPro"/>
</dbReference>
<dbReference type="GO" id="GO:0016853">
    <property type="term" value="F:isomerase activity"/>
    <property type="evidence" value="ECO:0007669"/>
    <property type="project" value="UniProtKB-KW"/>
</dbReference>
<accession>A0AAD3D7C2</accession>